<evidence type="ECO:0000313" key="5">
    <source>
        <dbReference type="Proteomes" id="UP001614394"/>
    </source>
</evidence>
<feature type="compositionally biased region" description="Low complexity" evidence="1">
    <location>
        <begin position="324"/>
        <end position="335"/>
    </location>
</feature>
<feature type="transmembrane region" description="Helical" evidence="2">
    <location>
        <begin position="272"/>
        <end position="292"/>
    </location>
</feature>
<feature type="compositionally biased region" description="Basic and acidic residues" evidence="1">
    <location>
        <begin position="240"/>
        <end position="249"/>
    </location>
</feature>
<reference evidence="4 5" key="1">
    <citation type="submission" date="2024-10" db="EMBL/GenBank/DDBJ databases">
        <title>The Natural Products Discovery Center: Release of the First 8490 Sequenced Strains for Exploring Actinobacteria Biosynthetic Diversity.</title>
        <authorList>
            <person name="Kalkreuter E."/>
            <person name="Kautsar S.A."/>
            <person name="Yang D."/>
            <person name="Bader C.D."/>
            <person name="Teijaro C.N."/>
            <person name="Fluegel L."/>
            <person name="Davis C.M."/>
            <person name="Simpson J.R."/>
            <person name="Lauterbach L."/>
            <person name="Steele A.D."/>
            <person name="Gui C."/>
            <person name="Meng S."/>
            <person name="Li G."/>
            <person name="Viehrig K."/>
            <person name="Ye F."/>
            <person name="Su P."/>
            <person name="Kiefer A.F."/>
            <person name="Nichols A."/>
            <person name="Cepeda A.J."/>
            <person name="Yan W."/>
            <person name="Fan B."/>
            <person name="Jiang Y."/>
            <person name="Adhikari A."/>
            <person name="Zheng C.-J."/>
            <person name="Schuster L."/>
            <person name="Cowan T.M."/>
            <person name="Smanski M.J."/>
            <person name="Chevrette M.G."/>
            <person name="De Carvalho L.P.S."/>
            <person name="Shen B."/>
        </authorList>
    </citation>
    <scope>NUCLEOTIDE SEQUENCE [LARGE SCALE GENOMIC DNA]</scope>
    <source>
        <strain evidence="4 5">NPDC053399</strain>
    </source>
</reference>
<feature type="region of interest" description="Disordered" evidence="1">
    <location>
        <begin position="235"/>
        <end position="265"/>
    </location>
</feature>
<accession>A0ABW8CC93</accession>
<dbReference type="Pfam" id="PF00652">
    <property type="entry name" value="Ricin_B_lectin"/>
    <property type="match status" value="1"/>
</dbReference>
<sequence length="465" mass="48197">MDRVVRVLATACDRENRSVPVAHVVVVGPDTVWLRLKTPDERPPAGWTADHGGRTWHAQLRMLQSASVAESLTDPYPQLVSLGDTSTGFALLNLSQVGGIISLEGDARQARALAEAWTRELTTSPWSQGVQVVRVGFKPGTAERFGSAESPTQTLTDGDAALDEESGGVALLVGLHGGRDRERERISKLADDPDGRWSVVVVGRVDHPRWRFTIDANGVVDTGLLDEPVARRLHPSSDVPAHEEPHADPVVRPTGGAAPESRRGEGPFTRRWVIVATAVAVCLVATGLVLTLKGSSSSSASVGKASGTHGAPQDAATSKPTESTPPANAAPASGGTTNGGNGGTAIALVNPGTGKCLSGSKASDGTPLILSACDGSANQKWDASNGTVRTKGLCMDAAWGAVTPGTVVQLANCSGNPAQRFSFRSGASIIYSEQAKLCAGTVNGGTAIQLLPCGHNKAEVVFKRG</sequence>
<dbReference type="InterPro" id="IPR000772">
    <property type="entry name" value="Ricin_B_lectin"/>
</dbReference>
<organism evidence="4 5">
    <name type="scientific">Streptomyces fildesensis</name>
    <dbReference type="NCBI Taxonomy" id="375757"/>
    <lineage>
        <taxon>Bacteria</taxon>
        <taxon>Bacillati</taxon>
        <taxon>Actinomycetota</taxon>
        <taxon>Actinomycetes</taxon>
        <taxon>Kitasatosporales</taxon>
        <taxon>Streptomycetaceae</taxon>
        <taxon>Streptomyces</taxon>
    </lineage>
</organism>
<keyword evidence="5" id="KW-1185">Reference proteome</keyword>
<dbReference type="RefSeq" id="WP_399651334.1">
    <property type="nucleotide sequence ID" value="NZ_JBITYG010000006.1"/>
</dbReference>
<dbReference type="InterPro" id="IPR035992">
    <property type="entry name" value="Ricin_B-like_lectins"/>
</dbReference>
<name>A0ABW8CC93_9ACTN</name>
<dbReference type="SUPFAM" id="SSF50370">
    <property type="entry name" value="Ricin B-like lectins"/>
    <property type="match status" value="1"/>
</dbReference>
<keyword evidence="2" id="KW-0812">Transmembrane</keyword>
<evidence type="ECO:0000256" key="1">
    <source>
        <dbReference type="SAM" id="MobiDB-lite"/>
    </source>
</evidence>
<dbReference type="Proteomes" id="UP001614394">
    <property type="component" value="Unassembled WGS sequence"/>
</dbReference>
<feature type="region of interest" description="Disordered" evidence="1">
    <location>
        <begin position="295"/>
        <end position="339"/>
    </location>
</feature>
<dbReference type="PROSITE" id="PS50231">
    <property type="entry name" value="RICIN_B_LECTIN"/>
    <property type="match status" value="1"/>
</dbReference>
<feature type="domain" description="Ricin B lectin" evidence="3">
    <location>
        <begin position="343"/>
        <end position="465"/>
    </location>
</feature>
<comment type="caution">
    <text evidence="4">The sequence shown here is derived from an EMBL/GenBank/DDBJ whole genome shotgun (WGS) entry which is preliminary data.</text>
</comment>
<keyword evidence="2" id="KW-0472">Membrane</keyword>
<protein>
    <submittedName>
        <fullName evidence="4">Ricin-type beta-trefoil lectin domain protein</fullName>
    </submittedName>
</protein>
<evidence type="ECO:0000313" key="4">
    <source>
        <dbReference type="EMBL" id="MFI9102990.1"/>
    </source>
</evidence>
<dbReference type="EMBL" id="JBITYG010000006">
    <property type="protein sequence ID" value="MFI9102990.1"/>
    <property type="molecule type" value="Genomic_DNA"/>
</dbReference>
<dbReference type="Gene3D" id="2.80.10.50">
    <property type="match status" value="2"/>
</dbReference>
<gene>
    <name evidence="4" type="ORF">ACIGXA_20950</name>
</gene>
<keyword evidence="2" id="KW-1133">Transmembrane helix</keyword>
<proteinExistence type="predicted"/>
<dbReference type="SMART" id="SM00458">
    <property type="entry name" value="RICIN"/>
    <property type="match status" value="1"/>
</dbReference>
<evidence type="ECO:0000259" key="3">
    <source>
        <dbReference type="SMART" id="SM00458"/>
    </source>
</evidence>
<evidence type="ECO:0000256" key="2">
    <source>
        <dbReference type="SAM" id="Phobius"/>
    </source>
</evidence>
<feature type="compositionally biased region" description="Low complexity" evidence="1">
    <location>
        <begin position="295"/>
        <end position="308"/>
    </location>
</feature>